<comment type="similarity">
    <text evidence="1">Belongs to the inositol polyphosphate 5-phosphatase family.</text>
</comment>
<feature type="domain" description="Inositol polyphosphate-related phosphatase" evidence="4">
    <location>
        <begin position="267"/>
        <end position="553"/>
    </location>
</feature>
<dbReference type="PANTHER" id="PTHR45666:SF5">
    <property type="entry name" value="TYPE IV INOSITOL POLYPHOSPHATE 5-PHOSPHATASE 3"/>
    <property type="match status" value="1"/>
</dbReference>
<comment type="caution">
    <text evidence="5">The sequence shown here is derived from an EMBL/GenBank/DDBJ whole genome shotgun (WGS) entry which is preliminary data.</text>
</comment>
<name>A0ABR2M290_9ASPA</name>
<evidence type="ECO:0000259" key="4">
    <source>
        <dbReference type="SMART" id="SM00128"/>
    </source>
</evidence>
<dbReference type="Gene3D" id="3.60.10.10">
    <property type="entry name" value="Endonuclease/exonuclease/phosphatase"/>
    <property type="match status" value="2"/>
</dbReference>
<evidence type="ECO:0000313" key="5">
    <source>
        <dbReference type="EMBL" id="KAK8956458.1"/>
    </source>
</evidence>
<dbReference type="SUPFAM" id="SSF56219">
    <property type="entry name" value="DNase I-like"/>
    <property type="match status" value="2"/>
</dbReference>
<feature type="compositionally biased region" description="Acidic residues" evidence="3">
    <location>
        <begin position="35"/>
        <end position="58"/>
    </location>
</feature>
<protein>
    <submittedName>
        <fullName evidence="5">Type I inositol 1,4,5-trisphosphate 5-phosphatase 1</fullName>
    </submittedName>
</protein>
<dbReference type="InterPro" id="IPR000300">
    <property type="entry name" value="IPPc"/>
</dbReference>
<keyword evidence="6" id="KW-1185">Reference proteome</keyword>
<dbReference type="SMART" id="SM00128">
    <property type="entry name" value="IPPc"/>
    <property type="match status" value="1"/>
</dbReference>
<dbReference type="InterPro" id="IPR036691">
    <property type="entry name" value="Endo/exonu/phosph_ase_sf"/>
</dbReference>
<dbReference type="EMBL" id="JBBWWR010000013">
    <property type="protein sequence ID" value="KAK8956458.1"/>
    <property type="molecule type" value="Genomic_DNA"/>
</dbReference>
<proteinExistence type="inferred from homology"/>
<dbReference type="Proteomes" id="UP001412067">
    <property type="component" value="Unassembled WGS sequence"/>
</dbReference>
<keyword evidence="2" id="KW-0378">Hydrolase</keyword>
<evidence type="ECO:0000256" key="2">
    <source>
        <dbReference type="ARBA" id="ARBA00022801"/>
    </source>
</evidence>
<gene>
    <name evidence="5" type="primary">IP5P1</name>
    <name evidence="5" type="ORF">KSP40_PGU006851</name>
</gene>
<reference evidence="5 6" key="1">
    <citation type="journal article" date="2022" name="Nat. Plants">
        <title>Genomes of leafy and leafless Platanthera orchids illuminate the evolution of mycoheterotrophy.</title>
        <authorList>
            <person name="Li M.H."/>
            <person name="Liu K.W."/>
            <person name="Li Z."/>
            <person name="Lu H.C."/>
            <person name="Ye Q.L."/>
            <person name="Zhang D."/>
            <person name="Wang J.Y."/>
            <person name="Li Y.F."/>
            <person name="Zhong Z.M."/>
            <person name="Liu X."/>
            <person name="Yu X."/>
            <person name="Liu D.K."/>
            <person name="Tu X.D."/>
            <person name="Liu B."/>
            <person name="Hao Y."/>
            <person name="Liao X.Y."/>
            <person name="Jiang Y.T."/>
            <person name="Sun W.H."/>
            <person name="Chen J."/>
            <person name="Chen Y.Q."/>
            <person name="Ai Y."/>
            <person name="Zhai J.W."/>
            <person name="Wu S.S."/>
            <person name="Zhou Z."/>
            <person name="Hsiao Y.Y."/>
            <person name="Wu W.L."/>
            <person name="Chen Y.Y."/>
            <person name="Lin Y.F."/>
            <person name="Hsu J.L."/>
            <person name="Li C.Y."/>
            <person name="Wang Z.W."/>
            <person name="Zhao X."/>
            <person name="Zhong W.Y."/>
            <person name="Ma X.K."/>
            <person name="Ma L."/>
            <person name="Huang J."/>
            <person name="Chen G.Z."/>
            <person name="Huang M.Z."/>
            <person name="Huang L."/>
            <person name="Peng D.H."/>
            <person name="Luo Y.B."/>
            <person name="Zou S.Q."/>
            <person name="Chen S.P."/>
            <person name="Lan S."/>
            <person name="Tsai W.C."/>
            <person name="Van de Peer Y."/>
            <person name="Liu Z.J."/>
        </authorList>
    </citation>
    <scope>NUCLEOTIDE SEQUENCE [LARGE SCALE GENOMIC DNA]</scope>
    <source>
        <strain evidence="5">Lor288</strain>
    </source>
</reference>
<evidence type="ECO:0000256" key="3">
    <source>
        <dbReference type="SAM" id="MobiDB-lite"/>
    </source>
</evidence>
<evidence type="ECO:0000256" key="1">
    <source>
        <dbReference type="ARBA" id="ARBA00010768"/>
    </source>
</evidence>
<accession>A0ABR2M290</accession>
<dbReference type="Pfam" id="PF22669">
    <property type="entry name" value="Exo_endo_phos2"/>
    <property type="match status" value="2"/>
</dbReference>
<organism evidence="5 6">
    <name type="scientific">Platanthera guangdongensis</name>
    <dbReference type="NCBI Taxonomy" id="2320717"/>
    <lineage>
        <taxon>Eukaryota</taxon>
        <taxon>Viridiplantae</taxon>
        <taxon>Streptophyta</taxon>
        <taxon>Embryophyta</taxon>
        <taxon>Tracheophyta</taxon>
        <taxon>Spermatophyta</taxon>
        <taxon>Magnoliopsida</taxon>
        <taxon>Liliopsida</taxon>
        <taxon>Asparagales</taxon>
        <taxon>Orchidaceae</taxon>
        <taxon>Orchidoideae</taxon>
        <taxon>Orchideae</taxon>
        <taxon>Orchidinae</taxon>
        <taxon>Platanthera</taxon>
    </lineage>
</organism>
<feature type="region of interest" description="Disordered" evidence="3">
    <location>
        <begin position="34"/>
        <end position="66"/>
    </location>
</feature>
<sequence>MRQIWSTTKKQGEISWSKAIFKKLLHLNTKKADFSADEGDSNADSDEEDEEDEEQDDIPEGHFGKLRRSNSETLRSHYIDSKDVRICIGTWNVGGKVPHCDLDIEEWIDTNEPADIYVLGMQEIVPLNAGNIFGPEHSSPVPRWEALIREILNKVRKTKPKYKCYTGPTSPSRLKPSDDFPAIVEELLYETDTDSDNGRIHPLNEVQNITDDFINDEISNFPSMKRLNRCHGFSLMDCDAIPETSHQKILTKTLSSSERIGLAWPEQPLDLLAKCALDSPKSFRSKSLKTYRSVKSAIGDHKESVDFGSISKFDLYAPLRRKKISSFVRIISKQMVGIYISIWVRRSLQKHIQNLKVSTVGVGAMGYIGNKGSISVSMSIYQTQFCFICTHLSSGEKNGDELRRKADVQEIHRRTRFIGLPNSIKNHEKIFWFGDLNYRLNLPYKSVHNLISAKKWSELFEKDQLKQEFRKGGLFDGWKEGIINFPPTYKYGFNSENYIEEDSKSGRRSPAWCDRILAFGNGIKLMSYRRSDLKVSDHRPVTATFLSEVEIFSHRKLQKALSLTDAEIDEGKIIEDIDFAVGMGGLMLAEEISQWEHLKAS</sequence>
<evidence type="ECO:0000313" key="6">
    <source>
        <dbReference type="Proteomes" id="UP001412067"/>
    </source>
</evidence>
<dbReference type="PANTHER" id="PTHR45666">
    <property type="entry name" value="TYPE IV INOSITOL POLYPHOSPHATE 5-PHOSPHATASE 9"/>
    <property type="match status" value="1"/>
</dbReference>
<dbReference type="InterPro" id="IPR045849">
    <property type="entry name" value="IP5P_plant"/>
</dbReference>